<dbReference type="EMBL" id="MK605242">
    <property type="protein sequence ID" value="QBQ73168.1"/>
    <property type="molecule type" value="Genomic_DNA"/>
</dbReference>
<gene>
    <name evidence="1" type="ORF">kac65v151_gp138</name>
</gene>
<organism evidence="1 2">
    <name type="scientific">Nodularia phage vB_NspS-kac65v151</name>
    <dbReference type="NCBI Taxonomy" id="2557579"/>
    <lineage>
        <taxon>Viruses</taxon>
        <taxon>Duplodnaviria</taxon>
        <taxon>Heunggongvirae</taxon>
        <taxon>Uroviricota</taxon>
        <taxon>Caudoviricetes</taxon>
        <taxon>Ravarandavirus</taxon>
        <taxon>Ravarandavirus kac65v151</taxon>
    </lineage>
</organism>
<proteinExistence type="predicted"/>
<keyword evidence="2" id="KW-1185">Reference proteome</keyword>
<protein>
    <submittedName>
        <fullName evidence="1">Uncharacterized protein</fullName>
    </submittedName>
</protein>
<name>A0A482MHX3_9CAUD</name>
<accession>A0A482MHX3</accession>
<evidence type="ECO:0000313" key="1">
    <source>
        <dbReference type="EMBL" id="QBQ73168.1"/>
    </source>
</evidence>
<sequence>MTRPKIHYIGDPCGNSKGRSPLLADSIYDVTCQGCIAAFHGKKLGGRPPKNETKGVTVAVNLSPKAYDKLQSIPSGDRSGWVSELIEKSNEKVR</sequence>
<reference evidence="1 2" key="1">
    <citation type="submission" date="2019-03" db="EMBL/GenBank/DDBJ databases">
        <title>Diversity and diversification of Nodularia spumigena cyanophages in the Baltic Sea.</title>
        <authorList>
            <person name="Sulcius S."/>
            <person name="Holmfeldt K."/>
            <person name="Simoliunas E."/>
        </authorList>
    </citation>
    <scope>NUCLEOTIDE SEQUENCE [LARGE SCALE GENOMIC DNA]</scope>
</reference>
<dbReference type="Proteomes" id="UP000305794">
    <property type="component" value="Segment"/>
</dbReference>
<evidence type="ECO:0000313" key="2">
    <source>
        <dbReference type="Proteomes" id="UP000305794"/>
    </source>
</evidence>